<dbReference type="OrthoDB" id="10535108at2759"/>
<dbReference type="EMBL" id="JYDP01000221">
    <property type="protein sequence ID" value="KRZ02642.1"/>
    <property type="molecule type" value="Genomic_DNA"/>
</dbReference>
<accession>A0A0V1GWL6</accession>
<comment type="caution">
    <text evidence="1">The sequence shown here is derived from an EMBL/GenBank/DDBJ whole genome shotgun (WGS) entry which is preliminary data.</text>
</comment>
<keyword evidence="2" id="KW-1185">Reference proteome</keyword>
<dbReference type="Proteomes" id="UP000055024">
    <property type="component" value="Unassembled WGS sequence"/>
</dbReference>
<sequence>MVKLLEYEDAVFYRTFVLFQSKDFTRKKYESLQQLLCPSPAIIH</sequence>
<protein>
    <submittedName>
        <fullName evidence="1">Uncharacterized protein</fullName>
    </submittedName>
</protein>
<dbReference type="AlphaFoldDB" id="A0A0V1GWL6"/>
<evidence type="ECO:0000313" key="1">
    <source>
        <dbReference type="EMBL" id="KRZ02642.1"/>
    </source>
</evidence>
<proteinExistence type="predicted"/>
<evidence type="ECO:0000313" key="2">
    <source>
        <dbReference type="Proteomes" id="UP000055024"/>
    </source>
</evidence>
<organism evidence="1 2">
    <name type="scientific">Trichinella zimbabwensis</name>
    <dbReference type="NCBI Taxonomy" id="268475"/>
    <lineage>
        <taxon>Eukaryota</taxon>
        <taxon>Metazoa</taxon>
        <taxon>Ecdysozoa</taxon>
        <taxon>Nematoda</taxon>
        <taxon>Enoplea</taxon>
        <taxon>Dorylaimia</taxon>
        <taxon>Trichinellida</taxon>
        <taxon>Trichinellidae</taxon>
        <taxon>Trichinella</taxon>
    </lineage>
</organism>
<reference evidence="1 2" key="1">
    <citation type="submission" date="2015-01" db="EMBL/GenBank/DDBJ databases">
        <title>Evolution of Trichinella species and genotypes.</title>
        <authorList>
            <person name="Korhonen P.K."/>
            <person name="Edoardo P."/>
            <person name="Giuseppe L.R."/>
            <person name="Gasser R.B."/>
        </authorList>
    </citation>
    <scope>NUCLEOTIDE SEQUENCE [LARGE SCALE GENOMIC DNA]</scope>
    <source>
        <strain evidence="1">ISS1029</strain>
    </source>
</reference>
<gene>
    <name evidence="1" type="ORF">T11_6866</name>
</gene>
<name>A0A0V1GWL6_9BILA</name>